<dbReference type="GO" id="GO:0009306">
    <property type="term" value="P:protein secretion"/>
    <property type="evidence" value="ECO:0007669"/>
    <property type="project" value="InterPro"/>
</dbReference>
<dbReference type="OrthoDB" id="7784409at2"/>
<evidence type="ECO:0000256" key="6">
    <source>
        <dbReference type="SAM" id="SignalP"/>
    </source>
</evidence>
<evidence type="ECO:0000313" key="8">
    <source>
        <dbReference type="EMBL" id="PIL18016.1"/>
    </source>
</evidence>
<evidence type="ECO:0000256" key="1">
    <source>
        <dbReference type="ARBA" id="ARBA00004167"/>
    </source>
</evidence>
<dbReference type="GO" id="GO:0005886">
    <property type="term" value="C:plasma membrane"/>
    <property type="evidence" value="ECO:0007669"/>
    <property type="project" value="InterPro"/>
</dbReference>
<organism evidence="8 9">
    <name type="scientific">Puniceibacterium antarcticum</name>
    <dbReference type="NCBI Taxonomy" id="1206336"/>
    <lineage>
        <taxon>Bacteria</taxon>
        <taxon>Pseudomonadati</taxon>
        <taxon>Pseudomonadota</taxon>
        <taxon>Alphaproteobacteria</taxon>
        <taxon>Rhodobacterales</taxon>
        <taxon>Paracoccaceae</taxon>
        <taxon>Puniceibacterium</taxon>
    </lineage>
</organism>
<feature type="compositionally biased region" description="Basic and acidic residues" evidence="5">
    <location>
        <begin position="1175"/>
        <end position="1184"/>
    </location>
</feature>
<name>A0A2G8R8Y0_9RHOB</name>
<evidence type="ECO:0000256" key="4">
    <source>
        <dbReference type="ARBA" id="ARBA00023136"/>
    </source>
</evidence>
<keyword evidence="6" id="KW-0732">Signal</keyword>
<accession>A0A2G8R8Y0</accession>
<evidence type="ECO:0000256" key="5">
    <source>
        <dbReference type="SAM" id="MobiDB-lite"/>
    </source>
</evidence>
<evidence type="ECO:0000259" key="7">
    <source>
        <dbReference type="Pfam" id="PF04357"/>
    </source>
</evidence>
<keyword evidence="3" id="KW-1133">Transmembrane helix</keyword>
<keyword evidence="2" id="KW-0812">Transmembrane</keyword>
<evidence type="ECO:0000313" key="9">
    <source>
        <dbReference type="Proteomes" id="UP000231259"/>
    </source>
</evidence>
<keyword evidence="4" id="KW-0472">Membrane</keyword>
<sequence length="1427" mass="146555">MTRIRFCLLFLMALFATQPVLSQTSDTQTDDRGYLQALLEDNLSAEGRQIRIQGFEGALSSRATIEQLTIADPDGVWITLNNVGLSWNRLAILRGRIEIAELSAEEVLLPRKPLPNNDLPNPEAQPFSLPELPVSVKIEKLDIQRAVLGAPILGVAAEVSVVGSASLVDGALDANLQIDRVDGQTGALALAASYANETQNISLDLSLTEGSGGIVSTLMNLPDNPAIALTLQGEGPLSDFAADLSMATDGADRLNGRLTLAALSADGPEGRAFTATLSGDIRPMLPPENRAFFGPDLNLDIAGQTLADGRLRLNTLDLSTEALTLTGNLALGPDKWPEQVQLKGRVANSAGGPLLLPLPGVETRINSLDLNVNFDANDSDSWSADLVLDGLERPDIKLAQARLNGLGRLGKGEGSSVGNAAGRVNIDATGLAPNDASLAEALGEAINGAIAFDWNQGAPLDLAPITLSGAGIGLNGSLRLTGLSGTFAPEIIGNAELTAANIARFSGLAGRDLGGAVVVTLTGSAKPLDGAFDATIKGTTRDLVTGQPEADRILSGNATLAIDMVRDENGVLLRTLDVQATGGTITAEGRLKTGDSAARFDVALNDSALVLPQLSGPAHMQGQLDQVGTLWTLDTNASGPGGADVRARVLATYADGTLSNINGTGTVRADDIAPYGAIAGRDIGGGVNLAGSGAFDPTTQYFSANLTGDTTDLKTAISQLDGLLTGKTVLNVEAARDADGITLSNLDLTASGLIATAEGVLRDTDSTARFDIRLPDTSRAAPGLNGAAQVRGTLEQAGDDWTLDTTATGPGGVDLDATVVAQYANKVLGQIKGSGMLKADSLAPYAGLLGRDLGGSLNLSGSGNYDARDASFAADVTGTAQNLRSGITAVDKLIAGQTNLAVNAARDSSGVITVQTFDLSTGQITASASGALGAGSNSLRYDLRLRDLGLFAAGFNGPATATGTATSQGGDYQIDANVTGPGGTSAQVNGTVAPDGSSADISATGSAPMALANTFLEPNILNGNANFDLRLNGAPGLEALSGTVRTAGASMVLPSAPINLNDIGATVTLDGGRATIDLTTQSSTGGTIAVRGPVALSAPFNGDLTIQLNSVAIADPGLYETAVTGQLSLTGPLASSAALEGTLTMDKVEVRVPDTGLGSSGSKFEIRHINETAAGRETRARAGRLDTGSDSSGGGPNYQMNVLVQAPSQIFIRGRGLDAELGGEIRLRGTLSNIQPEGRFDLVRGRLDILGQRIELDQAAIVMSGSLVPTISVVATTQRDSTTIRFEISGVVSDPDVSISSSPERPEEEVLALLLFGRDVTQISAFQALRIASAVNTLVGTSGTGIVDRLRMGFGVDDFDVSTSDDGTTELRVGKYLTDNVYTDVTVGAEGQSEINLNLDITSSITARGTASSDGNTGLGVFFEKDY</sequence>
<dbReference type="EMBL" id="AWWI01000141">
    <property type="protein sequence ID" value="PIL18016.1"/>
    <property type="molecule type" value="Genomic_DNA"/>
</dbReference>
<comment type="caution">
    <text evidence="8">The sequence shown here is derived from an EMBL/GenBank/DDBJ whole genome shotgun (WGS) entry which is preliminary data.</text>
</comment>
<proteinExistence type="predicted"/>
<protein>
    <recommendedName>
        <fullName evidence="7">Translocation and assembly module TamB C-terminal domain-containing protein</fullName>
    </recommendedName>
</protein>
<reference evidence="8 9" key="1">
    <citation type="submission" date="2013-09" db="EMBL/GenBank/DDBJ databases">
        <title>Genome sequencing of Phaeobacter antarcticus sp. nov. SM1211.</title>
        <authorList>
            <person name="Zhang X.-Y."/>
            <person name="Liu C."/>
            <person name="Chen X.-L."/>
            <person name="Xie B.-B."/>
            <person name="Qin Q.-L."/>
            <person name="Rong J.-C."/>
            <person name="Zhang Y.-Z."/>
        </authorList>
    </citation>
    <scope>NUCLEOTIDE SEQUENCE [LARGE SCALE GENOMIC DNA]</scope>
    <source>
        <strain evidence="8 9">SM1211</strain>
    </source>
</reference>
<gene>
    <name evidence="8" type="ORF">P775_21585</name>
</gene>
<feature type="chain" id="PRO_5013647898" description="Translocation and assembly module TamB C-terminal domain-containing protein" evidence="6">
    <location>
        <begin position="23"/>
        <end position="1427"/>
    </location>
</feature>
<dbReference type="RefSeq" id="WP_099912766.1">
    <property type="nucleotide sequence ID" value="NZ_AWWI01000141.1"/>
</dbReference>
<evidence type="ECO:0000256" key="3">
    <source>
        <dbReference type="ARBA" id="ARBA00022989"/>
    </source>
</evidence>
<feature type="domain" description="Translocation and assembly module TamB C-terminal" evidence="7">
    <location>
        <begin position="1078"/>
        <end position="1427"/>
    </location>
</feature>
<evidence type="ECO:0000256" key="2">
    <source>
        <dbReference type="ARBA" id="ARBA00022692"/>
    </source>
</evidence>
<feature type="region of interest" description="Disordered" evidence="5">
    <location>
        <begin position="1175"/>
        <end position="1196"/>
    </location>
</feature>
<keyword evidence="9" id="KW-1185">Reference proteome</keyword>
<comment type="subcellular location">
    <subcellularLocation>
        <location evidence="1">Membrane</location>
        <topology evidence="1">Single-pass membrane protein</topology>
    </subcellularLocation>
</comment>
<dbReference type="Proteomes" id="UP000231259">
    <property type="component" value="Unassembled WGS sequence"/>
</dbReference>
<feature type="signal peptide" evidence="6">
    <location>
        <begin position="1"/>
        <end position="22"/>
    </location>
</feature>
<dbReference type="Pfam" id="PF04357">
    <property type="entry name" value="TamB"/>
    <property type="match status" value="1"/>
</dbReference>
<dbReference type="InterPro" id="IPR007452">
    <property type="entry name" value="TamB_C"/>
</dbReference>